<dbReference type="HAMAP" id="MF_01334">
    <property type="entry name" value="Ribosomal_bL25_CTC"/>
    <property type="match status" value="1"/>
</dbReference>
<evidence type="ECO:0000256" key="4">
    <source>
        <dbReference type="ARBA" id="ARBA00023274"/>
    </source>
</evidence>
<accession>A0A0M0G8L6</accession>
<comment type="caution">
    <text evidence="9">The sequence shown here is derived from an EMBL/GenBank/DDBJ whole genome shotgun (WGS) entry which is preliminary data.</text>
</comment>
<evidence type="ECO:0000256" key="6">
    <source>
        <dbReference type="SAM" id="MobiDB-lite"/>
    </source>
</evidence>
<name>A0A0M0G8L6_SPOGL</name>
<comment type="subunit">
    <text evidence="5">Part of the 50S ribosomal subunit; part of the 5S rRNA/L5/L18/L25 subcomplex. Contacts the 5S rRNA. Binds to the 5S rRNA independently of L5 and L18.</text>
</comment>
<evidence type="ECO:0000256" key="3">
    <source>
        <dbReference type="ARBA" id="ARBA00022980"/>
    </source>
</evidence>
<keyword evidence="3 5" id="KW-0689">Ribosomal protein</keyword>
<sequence>MTAVLQAKERKGSRNSNLTALRKEGNIPAVVYGSKVQSKSIYLSEANFLKTIKEVGRNGVFSLDVDGSKHEVVLGDYQSNPIKNEIVHADFLAVDMNKEMTADVRVVLTGDAAGVKDGGVMQQSMHEVSVTATPNNIPSSVEVDVTNLQVNETLTIADIKADRGYEINHEEDEVIASILPPRQEEEINSGEEQEAGTPDNEEGRETTADEDKKGEE</sequence>
<feature type="domain" description="Large ribosomal subunit protein bL25 L25" evidence="7">
    <location>
        <begin position="5"/>
        <end position="91"/>
    </location>
</feature>
<dbReference type="STRING" id="1459.AF332_02965"/>
<comment type="similarity">
    <text evidence="5">Belongs to the bacterial ribosomal protein bL25 family. CTC subfamily.</text>
</comment>
<dbReference type="InterPro" id="IPR037121">
    <property type="entry name" value="Ribosomal_bL25_C"/>
</dbReference>
<dbReference type="InterPro" id="IPR011035">
    <property type="entry name" value="Ribosomal_bL25/Gln-tRNA_synth"/>
</dbReference>
<dbReference type="AlphaFoldDB" id="A0A0M0G8L6"/>
<dbReference type="EMBL" id="LGUF01000007">
    <property type="protein sequence ID" value="KON85872.1"/>
    <property type="molecule type" value="Genomic_DNA"/>
</dbReference>
<feature type="region of interest" description="Disordered" evidence="6">
    <location>
        <begin position="175"/>
        <end position="216"/>
    </location>
</feature>
<evidence type="ECO:0000259" key="7">
    <source>
        <dbReference type="Pfam" id="PF01386"/>
    </source>
</evidence>
<keyword evidence="4 5" id="KW-0687">Ribonucleoprotein</keyword>
<dbReference type="InterPro" id="IPR001021">
    <property type="entry name" value="Ribosomal_bL25_long"/>
</dbReference>
<dbReference type="InterPro" id="IPR020057">
    <property type="entry name" value="Ribosomal_bL25_b-dom"/>
</dbReference>
<protein>
    <recommendedName>
        <fullName evidence="5">Large ribosomal subunit protein bL25</fullName>
    </recommendedName>
    <alternativeName>
        <fullName evidence="5">General stress protein CTC</fullName>
    </alternativeName>
</protein>
<evidence type="ECO:0000256" key="1">
    <source>
        <dbReference type="ARBA" id="ARBA00022730"/>
    </source>
</evidence>
<keyword evidence="2 5" id="KW-0694">RNA-binding</keyword>
<dbReference type="PANTHER" id="PTHR33284:SF1">
    <property type="entry name" value="RIBOSOMAL PROTEIN L25_GLN-TRNA SYNTHETASE, ANTI-CODON-BINDING DOMAIN-CONTAINING PROTEIN"/>
    <property type="match status" value="1"/>
</dbReference>
<feature type="domain" description="Large ribosomal subunit protein bL25 beta" evidence="8">
    <location>
        <begin position="100"/>
        <end position="182"/>
    </location>
</feature>
<dbReference type="PATRIC" id="fig|1459.3.peg.604"/>
<evidence type="ECO:0000259" key="8">
    <source>
        <dbReference type="Pfam" id="PF14693"/>
    </source>
</evidence>
<dbReference type="NCBIfam" id="NF004133">
    <property type="entry name" value="PRK05618.2-4"/>
    <property type="match status" value="1"/>
</dbReference>
<evidence type="ECO:0000313" key="9">
    <source>
        <dbReference type="EMBL" id="KON85872.1"/>
    </source>
</evidence>
<dbReference type="GO" id="GO:0008097">
    <property type="term" value="F:5S rRNA binding"/>
    <property type="evidence" value="ECO:0007669"/>
    <property type="project" value="InterPro"/>
</dbReference>
<evidence type="ECO:0000256" key="2">
    <source>
        <dbReference type="ARBA" id="ARBA00022884"/>
    </source>
</evidence>
<dbReference type="Gene3D" id="2.170.120.20">
    <property type="entry name" value="Ribosomal protein L25, beta domain"/>
    <property type="match status" value="1"/>
</dbReference>
<dbReference type="Pfam" id="PF14693">
    <property type="entry name" value="Ribosomal_TL5_C"/>
    <property type="match status" value="1"/>
</dbReference>
<dbReference type="NCBIfam" id="TIGR00731">
    <property type="entry name" value="bL25_bact_ctc"/>
    <property type="match status" value="1"/>
</dbReference>
<dbReference type="Gene3D" id="2.40.240.10">
    <property type="entry name" value="Ribosomal Protein L25, Chain P"/>
    <property type="match status" value="1"/>
</dbReference>
<dbReference type="GO" id="GO:0006412">
    <property type="term" value="P:translation"/>
    <property type="evidence" value="ECO:0007669"/>
    <property type="project" value="UniProtKB-UniRule"/>
</dbReference>
<dbReference type="OrthoDB" id="9790002at2"/>
<dbReference type="InterPro" id="IPR020930">
    <property type="entry name" value="Ribosomal_uL5_bac-type"/>
</dbReference>
<proteinExistence type="inferred from homology"/>
<dbReference type="RefSeq" id="WP_053433243.1">
    <property type="nucleotide sequence ID" value="NZ_LGUF01000007.1"/>
</dbReference>
<dbReference type="GO" id="GO:0022625">
    <property type="term" value="C:cytosolic large ribosomal subunit"/>
    <property type="evidence" value="ECO:0007669"/>
    <property type="project" value="TreeGrafter"/>
</dbReference>
<comment type="function">
    <text evidence="5">This is one of the proteins that binds to the 5S RNA in the ribosome where it forms part of the central protuberance.</text>
</comment>
<keyword evidence="1 5" id="KW-0699">rRNA-binding</keyword>
<gene>
    <name evidence="5" type="primary">rplY</name>
    <name evidence="5" type="synonym">ctc</name>
    <name evidence="9" type="ORF">AF332_02965</name>
</gene>
<dbReference type="Pfam" id="PF01386">
    <property type="entry name" value="Ribosomal_L25p"/>
    <property type="match status" value="1"/>
</dbReference>
<keyword evidence="10" id="KW-1185">Reference proteome</keyword>
<feature type="compositionally biased region" description="Acidic residues" evidence="6">
    <location>
        <begin position="186"/>
        <end position="200"/>
    </location>
</feature>
<dbReference type="GO" id="GO:0003735">
    <property type="term" value="F:structural constituent of ribosome"/>
    <property type="evidence" value="ECO:0007669"/>
    <property type="project" value="InterPro"/>
</dbReference>
<dbReference type="SUPFAM" id="SSF50715">
    <property type="entry name" value="Ribosomal protein L25-like"/>
    <property type="match status" value="1"/>
</dbReference>
<dbReference type="InterPro" id="IPR029751">
    <property type="entry name" value="Ribosomal_L25_dom"/>
</dbReference>
<dbReference type="PANTHER" id="PTHR33284">
    <property type="entry name" value="RIBOSOMAL PROTEIN L25/GLN-TRNA SYNTHETASE, ANTI-CODON-BINDING DOMAIN-CONTAINING PROTEIN"/>
    <property type="match status" value="1"/>
</dbReference>
<organism evidence="9 10">
    <name type="scientific">Sporosarcina globispora</name>
    <name type="common">Bacillus globisporus</name>
    <dbReference type="NCBI Taxonomy" id="1459"/>
    <lineage>
        <taxon>Bacteria</taxon>
        <taxon>Bacillati</taxon>
        <taxon>Bacillota</taxon>
        <taxon>Bacilli</taxon>
        <taxon>Bacillales</taxon>
        <taxon>Caryophanaceae</taxon>
        <taxon>Sporosarcina</taxon>
    </lineage>
</organism>
<evidence type="ECO:0000256" key="5">
    <source>
        <dbReference type="HAMAP-Rule" id="MF_01334"/>
    </source>
</evidence>
<dbReference type="CDD" id="cd00495">
    <property type="entry name" value="Ribosomal_L25_TL5_CTC"/>
    <property type="match status" value="1"/>
</dbReference>
<evidence type="ECO:0000313" key="10">
    <source>
        <dbReference type="Proteomes" id="UP000037109"/>
    </source>
</evidence>
<reference evidence="10" key="1">
    <citation type="submission" date="2015-07" db="EMBL/GenBank/DDBJ databases">
        <title>Fjat-10036 dsm4.</title>
        <authorList>
            <person name="Liu B."/>
            <person name="Wang J."/>
            <person name="Zhu Y."/>
            <person name="Liu G."/>
            <person name="Chen Q."/>
            <person name="Chen Z."/>
            <person name="Lan J."/>
            <person name="Che J."/>
            <person name="Ge C."/>
            <person name="Shi H."/>
            <person name="Pan Z."/>
            <person name="Liu X."/>
        </authorList>
    </citation>
    <scope>NUCLEOTIDE SEQUENCE [LARGE SCALE GENOMIC DNA]</scope>
    <source>
        <strain evidence="10">DSM 4</strain>
    </source>
</reference>
<dbReference type="Proteomes" id="UP000037109">
    <property type="component" value="Unassembled WGS sequence"/>
</dbReference>
<feature type="compositionally biased region" description="Basic and acidic residues" evidence="6">
    <location>
        <begin position="201"/>
        <end position="216"/>
    </location>
</feature>
<dbReference type="InterPro" id="IPR020056">
    <property type="entry name" value="Rbsml_bL25/Gln-tRNA_synth_N"/>
</dbReference>